<keyword evidence="4" id="KW-1185">Reference proteome</keyword>
<gene>
    <name evidence="3" type="ORF">B0J11DRAFT_573894</name>
</gene>
<evidence type="ECO:0000256" key="1">
    <source>
        <dbReference type="SAM" id="MobiDB-lite"/>
    </source>
</evidence>
<feature type="region of interest" description="Disordered" evidence="1">
    <location>
        <begin position="244"/>
        <end position="263"/>
    </location>
</feature>
<dbReference type="EMBL" id="JAGMWT010000037">
    <property type="protein sequence ID" value="KAH7108691.1"/>
    <property type="molecule type" value="Genomic_DNA"/>
</dbReference>
<evidence type="ECO:0000313" key="3">
    <source>
        <dbReference type="EMBL" id="KAH7108691.1"/>
    </source>
</evidence>
<proteinExistence type="predicted"/>
<evidence type="ECO:0000256" key="2">
    <source>
        <dbReference type="SAM" id="SignalP"/>
    </source>
</evidence>
<evidence type="ECO:0000313" key="4">
    <source>
        <dbReference type="Proteomes" id="UP000700596"/>
    </source>
</evidence>
<protein>
    <recommendedName>
        <fullName evidence="5">Extracellular membrane protein CFEM domain-containing protein</fullName>
    </recommendedName>
</protein>
<feature type="chain" id="PRO_5040254525" description="Extracellular membrane protein CFEM domain-containing protein" evidence="2">
    <location>
        <begin position="22"/>
        <end position="315"/>
    </location>
</feature>
<dbReference type="AlphaFoldDB" id="A0A9P9I5P4"/>
<feature type="compositionally biased region" description="Polar residues" evidence="1">
    <location>
        <begin position="244"/>
        <end position="261"/>
    </location>
</feature>
<evidence type="ECO:0008006" key="5">
    <source>
        <dbReference type="Google" id="ProtNLM"/>
    </source>
</evidence>
<reference evidence="3" key="1">
    <citation type="journal article" date="2021" name="Nat. Commun.">
        <title>Genetic determinants of endophytism in the Arabidopsis root mycobiome.</title>
        <authorList>
            <person name="Mesny F."/>
            <person name="Miyauchi S."/>
            <person name="Thiergart T."/>
            <person name="Pickel B."/>
            <person name="Atanasova L."/>
            <person name="Karlsson M."/>
            <person name="Huettel B."/>
            <person name="Barry K.W."/>
            <person name="Haridas S."/>
            <person name="Chen C."/>
            <person name="Bauer D."/>
            <person name="Andreopoulos W."/>
            <person name="Pangilinan J."/>
            <person name="LaButti K."/>
            <person name="Riley R."/>
            <person name="Lipzen A."/>
            <person name="Clum A."/>
            <person name="Drula E."/>
            <person name="Henrissat B."/>
            <person name="Kohler A."/>
            <person name="Grigoriev I.V."/>
            <person name="Martin F.M."/>
            <person name="Hacquard S."/>
        </authorList>
    </citation>
    <scope>NUCLEOTIDE SEQUENCE</scope>
    <source>
        <strain evidence="3">MPI-CAGE-CH-0243</strain>
    </source>
</reference>
<organism evidence="3 4">
    <name type="scientific">Dendryphion nanum</name>
    <dbReference type="NCBI Taxonomy" id="256645"/>
    <lineage>
        <taxon>Eukaryota</taxon>
        <taxon>Fungi</taxon>
        <taxon>Dikarya</taxon>
        <taxon>Ascomycota</taxon>
        <taxon>Pezizomycotina</taxon>
        <taxon>Dothideomycetes</taxon>
        <taxon>Pleosporomycetidae</taxon>
        <taxon>Pleosporales</taxon>
        <taxon>Torulaceae</taxon>
        <taxon>Dendryphion</taxon>
    </lineage>
</organism>
<comment type="caution">
    <text evidence="3">The sequence shown here is derived from an EMBL/GenBank/DDBJ whole genome shotgun (WGS) entry which is preliminary data.</text>
</comment>
<keyword evidence="2" id="KW-0732">Signal</keyword>
<dbReference type="Proteomes" id="UP000700596">
    <property type="component" value="Unassembled WGS sequence"/>
</dbReference>
<name>A0A9P9I5P4_9PLEO</name>
<feature type="signal peptide" evidence="2">
    <location>
        <begin position="1"/>
        <end position="21"/>
    </location>
</feature>
<sequence>MLFLERSLPLFLGTLWGRSLSSVEDWSNVGNTDIVQRLSPCAQKCVREANTKIAMPGTHCQSYGCVCAENTQGLNFLYGLSNVTACAQQTCPSSEDVDAASTAFQDLCLVYAANSTRPATRSGYSNLTDCAKFSLNGCLNEDGIRNEQNCGPIRKWTRWEEYQGVAAQRQCKTAECLCKQPKFDATFAVAYEAGERFCGMSISTKALPIEEYERMQNVLATYCAAEGYPPKDWFLAIRGAPPGTNLTNSNPPMQANTTSSIKPEGGKGLGAGIGLPALAAALFAAWVSWNQLALAERAESRAESNEASSRSSSAT</sequence>
<accession>A0A9P9I5P4</accession>
<dbReference type="OrthoDB" id="5015350at2759"/>